<comment type="caution">
    <text evidence="1">The sequence shown here is derived from an EMBL/GenBank/DDBJ whole genome shotgun (WGS) entry which is preliminary data.</text>
</comment>
<organism evidence="1 2">
    <name type="scientific">Rhizoctonia solani AG-3 Rhs1AP</name>
    <dbReference type="NCBI Taxonomy" id="1086054"/>
    <lineage>
        <taxon>Eukaryota</taxon>
        <taxon>Fungi</taxon>
        <taxon>Dikarya</taxon>
        <taxon>Basidiomycota</taxon>
        <taxon>Agaricomycotina</taxon>
        <taxon>Agaricomycetes</taxon>
        <taxon>Cantharellales</taxon>
        <taxon>Ceratobasidiaceae</taxon>
        <taxon>Rhizoctonia</taxon>
    </lineage>
</organism>
<evidence type="ECO:0000313" key="1">
    <source>
        <dbReference type="EMBL" id="EUC54654.1"/>
    </source>
</evidence>
<gene>
    <name evidence="1" type="ORF">RSOL_063740</name>
</gene>
<dbReference type="Proteomes" id="UP000030108">
    <property type="component" value="Unassembled WGS sequence"/>
</dbReference>
<feature type="non-terminal residue" evidence="1">
    <location>
        <position position="93"/>
    </location>
</feature>
<accession>X8IZK3</accession>
<name>X8IZK3_9AGAM</name>
<proteinExistence type="predicted"/>
<dbReference type="EMBL" id="JATN01000322">
    <property type="protein sequence ID" value="EUC54654.1"/>
    <property type="molecule type" value="Genomic_DNA"/>
</dbReference>
<sequence length="93" mass="10438">MQLFETQLNIDYVGQNTLHPPEPFSGPIPLLTAVKKHHLPSARGALNLYLYPFHMVDVNNSDDTAGRYNGSALGLSEWQVLVDQLMCNKMKLI</sequence>
<dbReference type="AlphaFoldDB" id="X8IZK3"/>
<reference evidence="2" key="1">
    <citation type="journal article" date="2014" name="Genome Announc.">
        <title>Draft genome sequence of the plant-pathogenic soil fungus Rhizoctonia solani anastomosis group 3 strain Rhs1AP.</title>
        <authorList>
            <person name="Cubeta M.A."/>
            <person name="Thomas E."/>
            <person name="Dean R.A."/>
            <person name="Jabaji S."/>
            <person name="Neate S.M."/>
            <person name="Tavantzis S."/>
            <person name="Toda T."/>
            <person name="Vilgalys R."/>
            <person name="Bharathan N."/>
            <person name="Fedorova-Abrams N."/>
            <person name="Pakala S.B."/>
            <person name="Pakala S.M."/>
            <person name="Zafar N."/>
            <person name="Joardar V."/>
            <person name="Losada L."/>
            <person name="Nierman W.C."/>
        </authorList>
    </citation>
    <scope>NUCLEOTIDE SEQUENCE [LARGE SCALE GENOMIC DNA]</scope>
    <source>
        <strain evidence="2">AG-3</strain>
    </source>
</reference>
<evidence type="ECO:0000313" key="2">
    <source>
        <dbReference type="Proteomes" id="UP000030108"/>
    </source>
</evidence>
<protein>
    <submittedName>
        <fullName evidence="1">Uncharacterized protein</fullName>
    </submittedName>
</protein>